<keyword evidence="10" id="KW-0413">Isomerase</keyword>
<proteinExistence type="predicted"/>
<evidence type="ECO:0000313" key="20">
    <source>
        <dbReference type="Proteomes" id="UP000474757"/>
    </source>
</evidence>
<evidence type="ECO:0000256" key="16">
    <source>
        <dbReference type="SAM" id="MobiDB-lite"/>
    </source>
</evidence>
<dbReference type="GO" id="GO:0043138">
    <property type="term" value="F:3'-5' DNA helicase activity"/>
    <property type="evidence" value="ECO:0007669"/>
    <property type="project" value="UniProtKB-EC"/>
</dbReference>
<reference evidence="19 20" key="1">
    <citation type="submission" date="2020-02" db="EMBL/GenBank/DDBJ databases">
        <title>Pseudoroseicyclus tamarix, sp. nov., isolated from offshore sediment of a Tamarix chinensis forest.</title>
        <authorList>
            <person name="Gai Y."/>
        </authorList>
    </citation>
    <scope>NUCLEOTIDE SEQUENCE [LARGE SCALE GENOMIC DNA]</scope>
    <source>
        <strain evidence="19 20">CLL3-39</strain>
    </source>
</reference>
<evidence type="ECO:0000256" key="9">
    <source>
        <dbReference type="ARBA" id="ARBA00023204"/>
    </source>
</evidence>
<keyword evidence="7 15" id="KW-0067">ATP-binding</keyword>
<keyword evidence="3" id="KW-0227">DNA damage</keyword>
<dbReference type="InterPro" id="IPR000212">
    <property type="entry name" value="DNA_helicase_UvrD/REP"/>
</dbReference>
<dbReference type="InterPro" id="IPR038726">
    <property type="entry name" value="PDDEXK_AddAB-type"/>
</dbReference>
<dbReference type="SUPFAM" id="SSF52540">
    <property type="entry name" value="P-loop containing nucleoside triphosphate hydrolases"/>
    <property type="match status" value="1"/>
</dbReference>
<organism evidence="19 20">
    <name type="scientific">Pseudoroseicyclus tamaricis</name>
    <dbReference type="NCBI Taxonomy" id="2705421"/>
    <lineage>
        <taxon>Bacteria</taxon>
        <taxon>Pseudomonadati</taxon>
        <taxon>Pseudomonadota</taxon>
        <taxon>Alphaproteobacteria</taxon>
        <taxon>Rhodobacterales</taxon>
        <taxon>Paracoccaceae</taxon>
        <taxon>Pseudoroseicyclus</taxon>
    </lineage>
</organism>
<accession>A0A6B2K1E7</accession>
<evidence type="ECO:0000256" key="10">
    <source>
        <dbReference type="ARBA" id="ARBA00023235"/>
    </source>
</evidence>
<dbReference type="GO" id="GO:0033202">
    <property type="term" value="C:DNA helicase complex"/>
    <property type="evidence" value="ECO:0007669"/>
    <property type="project" value="TreeGrafter"/>
</dbReference>
<evidence type="ECO:0000256" key="14">
    <source>
        <dbReference type="ARBA" id="ARBA00048988"/>
    </source>
</evidence>
<dbReference type="Pfam" id="PF12705">
    <property type="entry name" value="PDDEXK_1"/>
    <property type="match status" value="1"/>
</dbReference>
<evidence type="ECO:0000256" key="6">
    <source>
        <dbReference type="ARBA" id="ARBA00022839"/>
    </source>
</evidence>
<evidence type="ECO:0000256" key="13">
    <source>
        <dbReference type="ARBA" id="ARBA00034923"/>
    </source>
</evidence>
<dbReference type="GO" id="GO:0005829">
    <property type="term" value="C:cytosol"/>
    <property type="evidence" value="ECO:0007669"/>
    <property type="project" value="TreeGrafter"/>
</dbReference>
<evidence type="ECO:0000256" key="7">
    <source>
        <dbReference type="ARBA" id="ARBA00022840"/>
    </source>
</evidence>
<evidence type="ECO:0000259" key="18">
    <source>
        <dbReference type="PROSITE" id="PS51217"/>
    </source>
</evidence>
<evidence type="ECO:0000256" key="11">
    <source>
        <dbReference type="ARBA" id="ARBA00034617"/>
    </source>
</evidence>
<evidence type="ECO:0000256" key="4">
    <source>
        <dbReference type="ARBA" id="ARBA00022801"/>
    </source>
</evidence>
<evidence type="ECO:0000256" key="5">
    <source>
        <dbReference type="ARBA" id="ARBA00022806"/>
    </source>
</evidence>
<evidence type="ECO:0000313" key="19">
    <source>
        <dbReference type="EMBL" id="NDV02799.1"/>
    </source>
</evidence>
<dbReference type="NCBIfam" id="TIGR02784">
    <property type="entry name" value="addA_alphas"/>
    <property type="match status" value="1"/>
</dbReference>
<dbReference type="InterPro" id="IPR014016">
    <property type="entry name" value="UvrD-like_ATP-bd"/>
</dbReference>
<feature type="domain" description="UvrD-like helicase ATP-binding" evidence="17">
    <location>
        <begin position="15"/>
        <end position="488"/>
    </location>
</feature>
<dbReference type="PANTHER" id="PTHR11070">
    <property type="entry name" value="UVRD / RECB / PCRA DNA HELICASE FAMILY MEMBER"/>
    <property type="match status" value="1"/>
</dbReference>
<dbReference type="PANTHER" id="PTHR11070:SF2">
    <property type="entry name" value="ATP-DEPENDENT DNA HELICASE SRS2"/>
    <property type="match status" value="1"/>
</dbReference>
<feature type="region of interest" description="Disordered" evidence="16">
    <location>
        <begin position="910"/>
        <end position="930"/>
    </location>
</feature>
<dbReference type="PROSITE" id="PS51198">
    <property type="entry name" value="UVRD_HELICASE_ATP_BIND"/>
    <property type="match status" value="1"/>
</dbReference>
<evidence type="ECO:0000256" key="15">
    <source>
        <dbReference type="PROSITE-ProRule" id="PRU00560"/>
    </source>
</evidence>
<dbReference type="InterPro" id="IPR014017">
    <property type="entry name" value="DNA_helicase_UvrD-like_C"/>
</dbReference>
<evidence type="ECO:0000256" key="1">
    <source>
        <dbReference type="ARBA" id="ARBA00022722"/>
    </source>
</evidence>
<feature type="binding site" evidence="15">
    <location>
        <begin position="36"/>
        <end position="43"/>
    </location>
    <ligand>
        <name>ATP</name>
        <dbReference type="ChEBI" id="CHEBI:30616"/>
    </ligand>
</feature>
<keyword evidence="20" id="KW-1185">Reference proteome</keyword>
<evidence type="ECO:0000256" key="8">
    <source>
        <dbReference type="ARBA" id="ARBA00023125"/>
    </source>
</evidence>
<sequence length="1136" mass="123509">MGRKRSAGAGGHAVTDAASLNQHRAAAPEHSTWLAANAGSGKTRVLTDRVARLLLGGAEAANILCLTYTKAAAGEMQNRLFSRLGAWAMLGDEELRAELASLGEAGPFGPDELADARTLFARAIEVPGGLRIQTIHAFCAALLRRFPLEAGVGPGFTEMEEREAELLRREIFEEMASGDDVALVDGLAAHLSGEQALTGLLAELAGKASVFAAPADLDTLRAALAVHEGETMEELCADIPWIGCEEDVAAAGRVLTSSGPNDRRLGEALTSVDWSQPLRAVDLEVLEGQLLTGSGAKEPFSAKIGTAPTKGVQASNPEILDWLDPLMSRIEAARPRRLALNALARAEALHAFAHRFVARLAEEKTRRGLLDFDDLITRASRLLVDRRVADWVLYRLDGGIDHILVDEAQDTSPGQWQVIEHLAREIVSGEGARGLGRTLFVVGDMKQSIYSFQGADPEGFARMREHFAAQLPPPGLQASVLQHSFRSAQAVLDAVDLTFARVEEAPLLPDANRHIAFRPEMPGRVDLWPALPKDESAPDLEFESEEDPVESRKAQTELAEQIASEIRRMIAEERLPVEEERGVWRARAIHEGDILILVRGRQKALYSEIIRACKAAGLAVAGKDRVKLASELAVRDIGAVIRFLALDDDNLSLAAALRSPLFGWSEQRLHRLAQPRGGKTLWQALRASNEREALAILTDLRDRSDYLRPYDLIMRLLTHHRGRKRLLERLGVEAEEGIDALLAQALAYERREIPSVTGFAEWMQTEEIDIKRPLGRAERRIRVMTVHGAKGLEAPIVILPDCATRPEQYRGAVLGEAPPFWAPKKDEMPPPLPGLREEALEADRREELRLLYVAMTRAEKWLIVAAAGTADKERDWHKLVADGLAHGTSVDLDTPAGLGRRLATGNWPEAGAEAADAPPAPPPPAPLELAPLPAASAAPALVSPSDLGGAKILPGDTALNGDGAAARRRGTQFHLLFEHLPALREAERGAAGRALLAAMEDPPEAEEAARLVADVRRLIAAPDLAPIFAAGTLAEVELTASPPAFHGRRLFGAIDRLIVTPEEVHAIDFKTNRIPPERPAATPEGILRQMAAYREMLREIYGVRPLRLSVLWTATGQLMTLPDALLDEALLRIELP</sequence>
<dbReference type="GO" id="GO:0003677">
    <property type="term" value="F:DNA binding"/>
    <property type="evidence" value="ECO:0007669"/>
    <property type="project" value="UniProtKB-KW"/>
</dbReference>
<dbReference type="GO" id="GO:0005524">
    <property type="term" value="F:ATP binding"/>
    <property type="evidence" value="ECO:0007669"/>
    <property type="project" value="UniProtKB-UniRule"/>
</dbReference>
<dbReference type="Pfam" id="PF00580">
    <property type="entry name" value="UvrD-helicase"/>
    <property type="match status" value="1"/>
</dbReference>
<dbReference type="InterPro" id="IPR027417">
    <property type="entry name" value="P-loop_NTPase"/>
</dbReference>
<feature type="domain" description="UvrD-like helicase C-terminal" evidence="18">
    <location>
        <begin position="505"/>
        <end position="791"/>
    </location>
</feature>
<keyword evidence="8" id="KW-0238">DNA-binding</keyword>
<dbReference type="SUPFAM" id="SSF52980">
    <property type="entry name" value="Restriction endonuclease-like"/>
    <property type="match status" value="1"/>
</dbReference>
<evidence type="ECO:0000256" key="2">
    <source>
        <dbReference type="ARBA" id="ARBA00022741"/>
    </source>
</evidence>
<dbReference type="Gene3D" id="1.10.486.10">
    <property type="entry name" value="PCRA, domain 4"/>
    <property type="match status" value="1"/>
</dbReference>
<keyword evidence="1" id="KW-0540">Nuclease</keyword>
<dbReference type="EC" id="5.6.2.4" evidence="12"/>
<dbReference type="Proteomes" id="UP000474757">
    <property type="component" value="Unassembled WGS sequence"/>
</dbReference>
<keyword evidence="9" id="KW-0234">DNA repair</keyword>
<evidence type="ECO:0000259" key="17">
    <source>
        <dbReference type="PROSITE" id="PS51198"/>
    </source>
</evidence>
<comment type="caution">
    <text evidence="19">The sequence shown here is derived from an EMBL/GenBank/DDBJ whole genome shotgun (WGS) entry which is preliminary data.</text>
</comment>
<keyword evidence="4 15" id="KW-0378">Hydrolase</keyword>
<dbReference type="InterPro" id="IPR011335">
    <property type="entry name" value="Restrct_endonuc-II-like"/>
</dbReference>
<name>A0A6B2K1E7_9RHOB</name>
<gene>
    <name evidence="19" type="primary">addA</name>
    <name evidence="19" type="ORF">GZA08_17690</name>
</gene>
<comment type="catalytic activity">
    <reaction evidence="11">
        <text>Couples ATP hydrolysis with the unwinding of duplex DNA by translocating in the 3'-5' direction.</text>
        <dbReference type="EC" id="5.6.2.4"/>
    </reaction>
</comment>
<dbReference type="Gene3D" id="3.90.320.10">
    <property type="match status" value="1"/>
</dbReference>
<dbReference type="InterPro" id="IPR011604">
    <property type="entry name" value="PDDEXK-like_dom_sf"/>
</dbReference>
<dbReference type="GO" id="GO:0000725">
    <property type="term" value="P:recombinational repair"/>
    <property type="evidence" value="ECO:0007669"/>
    <property type="project" value="TreeGrafter"/>
</dbReference>
<dbReference type="InterPro" id="IPR014151">
    <property type="entry name" value="DNA_helicase_AddA"/>
</dbReference>
<dbReference type="PROSITE" id="PS51217">
    <property type="entry name" value="UVRD_HELICASE_CTER"/>
    <property type="match status" value="1"/>
</dbReference>
<evidence type="ECO:0000256" key="12">
    <source>
        <dbReference type="ARBA" id="ARBA00034808"/>
    </source>
</evidence>
<keyword evidence="6" id="KW-0269">Exonuclease</keyword>
<keyword evidence="2 15" id="KW-0547">Nucleotide-binding</keyword>
<dbReference type="Pfam" id="PF13361">
    <property type="entry name" value="UvrD_C"/>
    <property type="match status" value="1"/>
</dbReference>
<evidence type="ECO:0000256" key="3">
    <source>
        <dbReference type="ARBA" id="ARBA00022763"/>
    </source>
</evidence>
<dbReference type="AlphaFoldDB" id="A0A6B2K1E7"/>
<dbReference type="GO" id="GO:0004527">
    <property type="term" value="F:exonuclease activity"/>
    <property type="evidence" value="ECO:0007669"/>
    <property type="project" value="UniProtKB-KW"/>
</dbReference>
<dbReference type="Gene3D" id="3.40.50.300">
    <property type="entry name" value="P-loop containing nucleotide triphosphate hydrolases"/>
    <property type="match status" value="4"/>
</dbReference>
<keyword evidence="5 15" id="KW-0347">Helicase</keyword>
<dbReference type="EMBL" id="JAAGAB010000004">
    <property type="protein sequence ID" value="NDV02799.1"/>
    <property type="molecule type" value="Genomic_DNA"/>
</dbReference>
<comment type="catalytic activity">
    <reaction evidence="14">
        <text>ATP + H2O = ADP + phosphate + H(+)</text>
        <dbReference type="Rhea" id="RHEA:13065"/>
        <dbReference type="ChEBI" id="CHEBI:15377"/>
        <dbReference type="ChEBI" id="CHEBI:15378"/>
        <dbReference type="ChEBI" id="CHEBI:30616"/>
        <dbReference type="ChEBI" id="CHEBI:43474"/>
        <dbReference type="ChEBI" id="CHEBI:456216"/>
        <dbReference type="EC" id="5.6.2.4"/>
    </reaction>
</comment>
<protein>
    <recommendedName>
        <fullName evidence="12">DNA 3'-5' helicase</fullName>
        <ecNumber evidence="12">5.6.2.4</ecNumber>
    </recommendedName>
    <alternativeName>
        <fullName evidence="13">DNA 3'-5' helicase II</fullName>
    </alternativeName>
</protein>